<protein>
    <submittedName>
        <fullName evidence="1">Uncharacterized protein</fullName>
    </submittedName>
</protein>
<proteinExistence type="predicted"/>
<dbReference type="Proteomes" id="UP000029644">
    <property type="component" value="Unassembled WGS sequence"/>
</dbReference>
<name>A0A090VGQ2_9FLAO</name>
<organism evidence="1 2">
    <name type="scientific">Algibacter lectus</name>
    <dbReference type="NCBI Taxonomy" id="221126"/>
    <lineage>
        <taxon>Bacteria</taxon>
        <taxon>Pseudomonadati</taxon>
        <taxon>Bacteroidota</taxon>
        <taxon>Flavobacteriia</taxon>
        <taxon>Flavobacteriales</taxon>
        <taxon>Flavobacteriaceae</taxon>
        <taxon>Algibacter</taxon>
    </lineage>
</organism>
<dbReference type="AlphaFoldDB" id="A0A090VGQ2"/>
<dbReference type="EMBL" id="BBNQ01000015">
    <property type="protein sequence ID" value="GAL63945.1"/>
    <property type="molecule type" value="Genomic_DNA"/>
</dbReference>
<evidence type="ECO:0000313" key="2">
    <source>
        <dbReference type="Proteomes" id="UP000029644"/>
    </source>
</evidence>
<reference evidence="1 2" key="1">
    <citation type="journal article" date="2014" name="Genome Announc.">
        <title>Draft Genome Sequences of Marine Flavobacterium Algibacter lectus Strains SS8 and NR4.</title>
        <authorList>
            <person name="Takatani N."/>
            <person name="Nakanishi M."/>
            <person name="Meirelles P."/>
            <person name="Mino S."/>
            <person name="Suda W."/>
            <person name="Oshima K."/>
            <person name="Hattori M."/>
            <person name="Ohkuma M."/>
            <person name="Hosokawa M."/>
            <person name="Miyashita K."/>
            <person name="Thompson F.L."/>
            <person name="Niwa A."/>
            <person name="Sawabe T."/>
            <person name="Sawabe T."/>
        </authorList>
    </citation>
    <scope>NUCLEOTIDE SEQUENCE [LARGE SCALE GENOMIC DNA]</scope>
    <source>
        <strain evidence="1 2">JCM 19300</strain>
    </source>
</reference>
<sequence>MQVYVSSMHDEYLWNTGETSSGIMVDQAGDYTLQSLI</sequence>
<gene>
    <name evidence="1" type="ORF">JCM19300_3148</name>
</gene>
<accession>A0A090VGQ2</accession>
<comment type="caution">
    <text evidence="1">The sequence shown here is derived from an EMBL/GenBank/DDBJ whole genome shotgun (WGS) entry which is preliminary data.</text>
</comment>
<evidence type="ECO:0000313" key="1">
    <source>
        <dbReference type="EMBL" id="GAL63945.1"/>
    </source>
</evidence>